<feature type="domain" description="MoxR-vWA-beta-propeller ternary system" evidence="2">
    <location>
        <begin position="9"/>
        <end position="178"/>
    </location>
</feature>
<comment type="caution">
    <text evidence="3">The sequence shown here is derived from an EMBL/GenBank/DDBJ whole genome shotgun (WGS) entry which is preliminary data.</text>
</comment>
<keyword evidence="1" id="KW-0472">Membrane</keyword>
<keyword evidence="1" id="KW-0812">Transmembrane</keyword>
<feature type="transmembrane region" description="Helical" evidence="1">
    <location>
        <begin position="211"/>
        <end position="229"/>
    </location>
</feature>
<dbReference type="RefSeq" id="WP_129999459.1">
    <property type="nucleotide sequence ID" value="NZ_SEUB01000007.1"/>
</dbReference>
<dbReference type="AlphaFoldDB" id="A0A4Q4KZV1"/>
<organism evidence="3 4">
    <name type="scientific">Pseudomonas koreensis</name>
    <dbReference type="NCBI Taxonomy" id="198620"/>
    <lineage>
        <taxon>Bacteria</taxon>
        <taxon>Pseudomonadati</taxon>
        <taxon>Pseudomonadota</taxon>
        <taxon>Gammaproteobacteria</taxon>
        <taxon>Pseudomonadales</taxon>
        <taxon>Pseudomonadaceae</taxon>
        <taxon>Pseudomonas</taxon>
    </lineage>
</organism>
<gene>
    <name evidence="3" type="ORF">EVS84_20010</name>
</gene>
<protein>
    <recommendedName>
        <fullName evidence="2">MoxR-vWA-beta-propeller ternary system domain-containing protein</fullName>
    </recommendedName>
</protein>
<evidence type="ECO:0000313" key="3">
    <source>
        <dbReference type="EMBL" id="RYM39823.1"/>
    </source>
</evidence>
<dbReference type="Pfam" id="PF19922">
    <property type="entry name" value="bpX6"/>
    <property type="match status" value="1"/>
</dbReference>
<name>A0A4Q4KZV1_9PSED</name>
<dbReference type="InterPro" id="IPR045547">
    <property type="entry name" value="bpX6"/>
</dbReference>
<keyword evidence="1" id="KW-1133">Transmembrane helix</keyword>
<accession>A0A4Q4KZV1</accession>
<evidence type="ECO:0000313" key="4">
    <source>
        <dbReference type="Proteomes" id="UP000291107"/>
    </source>
</evidence>
<proteinExistence type="predicted"/>
<evidence type="ECO:0000256" key="1">
    <source>
        <dbReference type="SAM" id="Phobius"/>
    </source>
</evidence>
<dbReference type="EMBL" id="SEUB01000007">
    <property type="protein sequence ID" value="RYM39823.1"/>
    <property type="molecule type" value="Genomic_DNA"/>
</dbReference>
<reference evidence="3 4" key="1">
    <citation type="submission" date="2019-02" db="EMBL/GenBank/DDBJ databases">
        <title>Genome of Pseudomonas korensis isolated from heavy metal contaminated environment.</title>
        <authorList>
            <person name="Ayangbenro A.S."/>
            <person name="Babalola O."/>
        </authorList>
    </citation>
    <scope>NUCLEOTIDE SEQUENCE [LARGE SCALE GENOMIC DNA]</scope>
    <source>
        <strain evidence="3 4">AB36</strain>
    </source>
</reference>
<dbReference type="Proteomes" id="UP000291107">
    <property type="component" value="Unassembled WGS sequence"/>
</dbReference>
<feature type="transmembrane region" description="Helical" evidence="1">
    <location>
        <begin position="249"/>
        <end position="272"/>
    </location>
</feature>
<evidence type="ECO:0000259" key="2">
    <source>
        <dbReference type="Pfam" id="PF19922"/>
    </source>
</evidence>
<sequence>MHETDAGLIRRPMLTGRQRIAGLWFSAERFSHNERARLLLENWQTGAAAYRFAQGDLLCLAQTITVQCEAVVGWPLIHVGRTLCSALLDPQEMQCLPQADLWLVRGSQVSALHLRDALLLAPSEWLDITGVTLLDTYDCRQALPEPLIEQLPVNTDIRQILGDALKPVTAQQQQVMQALLERQHKAKAAPHQPRQSEGAGWTSPEPVALPWLKLVASLVLLLAVLWMGYQDQHSGVNAIQVDGVTSLSVQIGAVVIGLLIGAITLTLLLAGLGHLLRRPVAMAPSASKAPSQPAIVARAQSAVHKPALWRRWVTRLTQHSRLSALYGRRQARYIQRMLAMFEDGDLEEALRHAIPLGAEQHSGEQSFGTPQRRTDLSISRHSTLARAMVFEHDIETDLRRIYRQTFERLDRQQRIEEAVFVLAELLKVRDEALDYLEKHGREQQAADLALAWDMPAATIVRLLCLSGDWQRALLVARRDDAFADAVAMLQEKSPLFAERLRLEWAESLARKGLWLQAVEALWPMTAERQRATQWLLNAEAAGGSLAVGALVKRAILLPDTLIAYAERVEQMRDDPARHGERATLAESLLQHKAHTGALAWLAGATVHAVIADQLDGHGRLSQTQLQALVSMSKDRLLQIDLPEQMPTRPAAHARSKDDLPLQWQAPQRGIRPILDAVPLEDQRYLLALGEAGAVVIDAHGQVLFQFALPAQHIVLAQGRQVALVLARRDEVWRIGKLDLVTRVATDLGVQMFDVFSRTFNGSNWTIGRGRQVRVVDVDRGFETLWHVSDLPAPIRALKDDAYNETLWLAEPEKGAQVWNYRLPERRLMTRLEVLPIGPADRYLLNADGRVKVMTVLPENDAGEPELVIEGQHECNHYPLPELHIHEALDERVDVHWHEHVMFIGYPVNDHDLRWHFIATSSMRHIVTLQWPRHGVRLRAVGADHVLFDDQGRLSHFNVDTVTQHNLTLN</sequence>